<reference evidence="1" key="1">
    <citation type="journal article" date="2014" name="Genome Announc.">
        <title>Draft Genome Sequences of Two Lactobacillus Strains, L. farraginis JCM 14108T and L. composti JCM 14202T, Isolated from Compost of Distilled Shochu Residue.</title>
        <authorList>
            <person name="Yuki M."/>
            <person name="Oshima K."/>
            <person name="Suda W."/>
            <person name="Kitahara M."/>
            <person name="Kitamura K."/>
            <person name="Iida T."/>
            <person name="Hattori M."/>
            <person name="Ohkuma M."/>
        </authorList>
    </citation>
    <scope>NUCLEOTIDE SEQUENCE [LARGE SCALE GENOMIC DNA]</scope>
    <source>
        <strain evidence="1">JCM 14108</strain>
    </source>
</reference>
<dbReference type="InterPro" id="IPR036412">
    <property type="entry name" value="HAD-like_sf"/>
</dbReference>
<dbReference type="InterPro" id="IPR052550">
    <property type="entry name" value="Pyrimidine_5'-ntase_YjjG"/>
</dbReference>
<comment type="caution">
    <text evidence="1">The sequence shown here is derived from an EMBL/GenBank/DDBJ whole genome shotgun (WGS) entry which is preliminary data.</text>
</comment>
<dbReference type="NCBIfam" id="TIGR02254">
    <property type="entry name" value="YjjG_YfnB"/>
    <property type="match status" value="1"/>
</dbReference>
<dbReference type="CDD" id="cd04305">
    <property type="entry name" value="HAD_Neu5Ac-Pase_like"/>
    <property type="match status" value="1"/>
</dbReference>
<dbReference type="PANTHER" id="PTHR47478:SF1">
    <property type="entry name" value="PYRIMIDINE 5'-NUCLEOTIDASE YJJG"/>
    <property type="match status" value="1"/>
</dbReference>
<dbReference type="GO" id="GO:0008253">
    <property type="term" value="F:5'-nucleotidase activity"/>
    <property type="evidence" value="ECO:0007669"/>
    <property type="project" value="InterPro"/>
</dbReference>
<evidence type="ECO:0000313" key="2">
    <source>
        <dbReference type="Proteomes" id="UP000019488"/>
    </source>
</evidence>
<dbReference type="Gene3D" id="1.10.150.240">
    <property type="entry name" value="Putative phosphatase, domain 2"/>
    <property type="match status" value="1"/>
</dbReference>
<accession>X0PA47</accession>
<protein>
    <submittedName>
        <fullName evidence="1">5'-nucleotidase YjjG</fullName>
    </submittedName>
</protein>
<dbReference type="InterPro" id="IPR023198">
    <property type="entry name" value="PGP-like_dom2"/>
</dbReference>
<dbReference type="SFLD" id="SFLDG01129">
    <property type="entry name" value="C1.5:_HAD__Beta-PGM__Phosphata"/>
    <property type="match status" value="1"/>
</dbReference>
<sequence length="227" mass="26120">MSYATLLFDIDDTILDFQSSEKRALKKLFQHLNKPLTPAIANYYHQLNTILWQRYEKGNLTRSDLLNSRFTLLFRHFGEDINGAAIEKTYRQYLAEGHDPIPGAKQLLMALSQNHELYIVTNGIAKTQEKRVHEAGIAKYFNQMFISENIGYQKPQRAFFDFVAHQIKHFDRRKALVIGDSLTSDILGAANYGLDSVWFNPHHALNQTKTQPTYQIDKLNALTAICN</sequence>
<dbReference type="eggNOG" id="COG1011">
    <property type="taxonomic scope" value="Bacteria"/>
</dbReference>
<name>X0PA47_9LACO</name>
<dbReference type="InterPro" id="IPR023214">
    <property type="entry name" value="HAD_sf"/>
</dbReference>
<dbReference type="SUPFAM" id="SSF56784">
    <property type="entry name" value="HAD-like"/>
    <property type="match status" value="1"/>
</dbReference>
<dbReference type="NCBIfam" id="TIGR01549">
    <property type="entry name" value="HAD-SF-IA-v1"/>
    <property type="match status" value="1"/>
</dbReference>
<dbReference type="Pfam" id="PF00702">
    <property type="entry name" value="Hydrolase"/>
    <property type="match status" value="1"/>
</dbReference>
<organism evidence="1 2">
    <name type="scientific">Lentilactobacillus farraginis DSM 18382 = JCM 14108</name>
    <dbReference type="NCBI Taxonomy" id="1423743"/>
    <lineage>
        <taxon>Bacteria</taxon>
        <taxon>Bacillati</taxon>
        <taxon>Bacillota</taxon>
        <taxon>Bacilli</taxon>
        <taxon>Lactobacillales</taxon>
        <taxon>Lactobacillaceae</taxon>
        <taxon>Lentilactobacillus</taxon>
    </lineage>
</organism>
<dbReference type="EMBL" id="BAKI01000009">
    <property type="protein sequence ID" value="GAF36259.1"/>
    <property type="molecule type" value="Genomic_DNA"/>
</dbReference>
<dbReference type="AlphaFoldDB" id="X0PA47"/>
<gene>
    <name evidence="1" type="ORF">JCM14108_1220</name>
</gene>
<dbReference type="SFLD" id="SFLDS00003">
    <property type="entry name" value="Haloacid_Dehalogenase"/>
    <property type="match status" value="1"/>
</dbReference>
<dbReference type="Proteomes" id="UP000019488">
    <property type="component" value="Unassembled WGS sequence"/>
</dbReference>
<dbReference type="Gene3D" id="3.40.50.1000">
    <property type="entry name" value="HAD superfamily/HAD-like"/>
    <property type="match status" value="1"/>
</dbReference>
<dbReference type="RefSeq" id="WP_035178928.1">
    <property type="nucleotide sequence ID" value="NZ_AZFY01000027.1"/>
</dbReference>
<dbReference type="STRING" id="1423743.FD41_GL001941"/>
<proteinExistence type="predicted"/>
<evidence type="ECO:0000313" key="1">
    <source>
        <dbReference type="EMBL" id="GAF36259.1"/>
    </source>
</evidence>
<dbReference type="InterPro" id="IPR006439">
    <property type="entry name" value="HAD-SF_hydro_IA"/>
</dbReference>
<dbReference type="InterPro" id="IPR011951">
    <property type="entry name" value="HAD-SF_hydro_IA_YjjG/PynA"/>
</dbReference>
<dbReference type="OrthoDB" id="9802350at2"/>
<dbReference type="PANTHER" id="PTHR47478">
    <property type="match status" value="1"/>
</dbReference>